<accession>A0A832I5J1</accession>
<gene>
    <name evidence="2" type="ORF">ENR23_09910</name>
</gene>
<evidence type="ECO:0000313" key="2">
    <source>
        <dbReference type="EMBL" id="HGZ43720.1"/>
    </source>
</evidence>
<sequence>MSLANLMRVGAIDVGSNSVRLLVADVRLEGGTPVAIQTVARAGEACRLGRGLARNGLIEEGLASRAGNVVHDFARRARDLGAVHLVMAATAALRSADNGAEVAGMLERRAGVRARILSGEDEARLVYRAVVGGLGPVARSSSCVVFDLGGGSTEVVSGVGLSAGRWTSLPFGAVSLSERFVTTDPITPDESEALRDYVRAILMRECAYLPDRAPLLAGVGGTITLLAGLDRGMTAYDPAMIEGHVIPAGRLRALIERLVATSHEERMRWAVMGEGRADIVVAGALAVEVILERFPSAGLVCSTQGLRYGLALLAAEEAARGQTGNGDEVRR</sequence>
<dbReference type="InterPro" id="IPR050273">
    <property type="entry name" value="GppA/Ppx_hydrolase"/>
</dbReference>
<comment type="caution">
    <text evidence="2">The sequence shown here is derived from an EMBL/GenBank/DDBJ whole genome shotgun (WGS) entry which is preliminary data.</text>
</comment>
<evidence type="ECO:0000259" key="1">
    <source>
        <dbReference type="Pfam" id="PF02541"/>
    </source>
</evidence>
<dbReference type="PANTHER" id="PTHR30005">
    <property type="entry name" value="EXOPOLYPHOSPHATASE"/>
    <property type="match status" value="1"/>
</dbReference>
<dbReference type="AlphaFoldDB" id="A0A832I5J1"/>
<protein>
    <submittedName>
        <fullName evidence="2">Ppx/GppA family phosphatase</fullName>
    </submittedName>
</protein>
<dbReference type="PANTHER" id="PTHR30005:SF0">
    <property type="entry name" value="RETROGRADE REGULATION PROTEIN 2"/>
    <property type="match status" value="1"/>
</dbReference>
<reference evidence="2" key="1">
    <citation type="journal article" date="2020" name="mSystems">
        <title>Genome- and Community-Level Interaction Insights into Carbon Utilization and Element Cycling Functions of Hydrothermarchaeota in Hydrothermal Sediment.</title>
        <authorList>
            <person name="Zhou Z."/>
            <person name="Liu Y."/>
            <person name="Xu W."/>
            <person name="Pan J."/>
            <person name="Luo Z.H."/>
            <person name="Li M."/>
        </authorList>
    </citation>
    <scope>NUCLEOTIDE SEQUENCE [LARGE SCALE GENOMIC DNA]</scope>
    <source>
        <strain evidence="2">SpSt-381</strain>
    </source>
</reference>
<dbReference type="InterPro" id="IPR003695">
    <property type="entry name" value="Ppx_GppA_N"/>
</dbReference>
<dbReference type="Pfam" id="PF02541">
    <property type="entry name" value="Ppx-GppA"/>
    <property type="match status" value="1"/>
</dbReference>
<name>A0A832I5J1_UNCEI</name>
<dbReference type="Gene3D" id="3.30.420.40">
    <property type="match status" value="1"/>
</dbReference>
<feature type="domain" description="Ppx/GppA phosphatase N-terminal" evidence="1">
    <location>
        <begin position="34"/>
        <end position="311"/>
    </location>
</feature>
<dbReference type="CDD" id="cd24054">
    <property type="entry name" value="ASKHA_NBD_AaPPX-GppA_MtPPX2-like"/>
    <property type="match status" value="1"/>
</dbReference>
<dbReference type="SUPFAM" id="SSF53067">
    <property type="entry name" value="Actin-like ATPase domain"/>
    <property type="match status" value="2"/>
</dbReference>
<dbReference type="EMBL" id="DSQF01000020">
    <property type="protein sequence ID" value="HGZ43720.1"/>
    <property type="molecule type" value="Genomic_DNA"/>
</dbReference>
<dbReference type="InterPro" id="IPR043129">
    <property type="entry name" value="ATPase_NBD"/>
</dbReference>
<dbReference type="Gene3D" id="3.30.420.150">
    <property type="entry name" value="Exopolyphosphatase. Domain 2"/>
    <property type="match status" value="1"/>
</dbReference>
<proteinExistence type="predicted"/>
<organism evidence="2">
    <name type="scientific">Eiseniibacteriota bacterium</name>
    <dbReference type="NCBI Taxonomy" id="2212470"/>
    <lineage>
        <taxon>Bacteria</taxon>
        <taxon>Candidatus Eiseniibacteriota</taxon>
    </lineage>
</organism>